<dbReference type="InterPro" id="IPR000716">
    <property type="entry name" value="Thyroglobulin_1"/>
</dbReference>
<evidence type="ECO:0000313" key="7">
    <source>
        <dbReference type="Proteomes" id="UP001217089"/>
    </source>
</evidence>
<proteinExistence type="predicted"/>
<dbReference type="CDD" id="cd00191">
    <property type="entry name" value="TY"/>
    <property type="match status" value="2"/>
</dbReference>
<dbReference type="Pfam" id="PF00086">
    <property type="entry name" value="Thyroglobulin_1"/>
    <property type="match status" value="2"/>
</dbReference>
<keyword evidence="7" id="KW-1185">Reference proteome</keyword>
<feature type="domain" description="Thyroglobulin type-1" evidence="5">
    <location>
        <begin position="249"/>
        <end position="305"/>
    </location>
</feature>
<name>A0ABQ9E479_TEGGR</name>
<dbReference type="PROSITE" id="PS51257">
    <property type="entry name" value="PROKAR_LIPOPROTEIN"/>
    <property type="match status" value="1"/>
</dbReference>
<accession>A0ABQ9E479</accession>
<comment type="caution">
    <text evidence="6">The sequence shown here is derived from an EMBL/GenBank/DDBJ whole genome shotgun (WGS) entry which is preliminary data.</text>
</comment>
<dbReference type="SUPFAM" id="SSF57610">
    <property type="entry name" value="Thyroglobulin type-1 domain"/>
    <property type="match status" value="2"/>
</dbReference>
<feature type="transmembrane region" description="Helical" evidence="3">
    <location>
        <begin position="114"/>
        <end position="136"/>
    </location>
</feature>
<feature type="transmembrane region" description="Helical" evidence="3">
    <location>
        <begin position="625"/>
        <end position="650"/>
    </location>
</feature>
<evidence type="ECO:0000256" key="3">
    <source>
        <dbReference type="SAM" id="Phobius"/>
    </source>
</evidence>
<dbReference type="Proteomes" id="UP001217089">
    <property type="component" value="Unassembled WGS sequence"/>
</dbReference>
<feature type="domain" description="BPTI/Kunitz inhibitor" evidence="4">
    <location>
        <begin position="202"/>
        <end position="252"/>
    </location>
</feature>
<dbReference type="EMBL" id="JARBDR010000919">
    <property type="protein sequence ID" value="KAJ8300213.1"/>
    <property type="molecule type" value="Genomic_DNA"/>
</dbReference>
<dbReference type="PANTHER" id="PTHR46751">
    <property type="entry name" value="EPPIN"/>
    <property type="match status" value="1"/>
</dbReference>
<keyword evidence="3" id="KW-0812">Transmembrane</keyword>
<dbReference type="Gene3D" id="4.10.410.10">
    <property type="entry name" value="Pancreatic trypsin inhibitor Kunitz domain"/>
    <property type="match status" value="1"/>
</dbReference>
<dbReference type="Gene3D" id="4.10.800.10">
    <property type="entry name" value="Thyroglobulin type-1"/>
    <property type="match status" value="2"/>
</dbReference>
<dbReference type="PROSITE" id="PS00280">
    <property type="entry name" value="BPTI_KUNITZ_1"/>
    <property type="match status" value="1"/>
</dbReference>
<evidence type="ECO:0000256" key="1">
    <source>
        <dbReference type="ARBA" id="ARBA00023157"/>
    </source>
</evidence>
<evidence type="ECO:0000313" key="6">
    <source>
        <dbReference type="EMBL" id="KAJ8300213.1"/>
    </source>
</evidence>
<feature type="transmembrane region" description="Helical" evidence="3">
    <location>
        <begin position="142"/>
        <end position="165"/>
    </location>
</feature>
<protein>
    <submittedName>
        <fullName evidence="6">Uncharacterized protein</fullName>
    </submittedName>
</protein>
<organism evidence="6 7">
    <name type="scientific">Tegillarca granosa</name>
    <name type="common">Malaysian cockle</name>
    <name type="synonym">Anadara granosa</name>
    <dbReference type="NCBI Taxonomy" id="220873"/>
    <lineage>
        <taxon>Eukaryota</taxon>
        <taxon>Metazoa</taxon>
        <taxon>Spiralia</taxon>
        <taxon>Lophotrochozoa</taxon>
        <taxon>Mollusca</taxon>
        <taxon>Bivalvia</taxon>
        <taxon>Autobranchia</taxon>
        <taxon>Pteriomorphia</taxon>
        <taxon>Arcoida</taxon>
        <taxon>Arcoidea</taxon>
        <taxon>Arcidae</taxon>
        <taxon>Tegillarca</taxon>
    </lineage>
</organism>
<dbReference type="Pfam" id="PF00014">
    <property type="entry name" value="Kunitz_BPTI"/>
    <property type="match status" value="1"/>
</dbReference>
<dbReference type="SMART" id="SM00131">
    <property type="entry name" value="KU"/>
    <property type="match status" value="1"/>
</dbReference>
<dbReference type="InterPro" id="IPR051388">
    <property type="entry name" value="Serpin_venom_toxin"/>
</dbReference>
<dbReference type="CDD" id="cd00109">
    <property type="entry name" value="Kunitz-type"/>
    <property type="match status" value="1"/>
</dbReference>
<gene>
    <name evidence="6" type="ORF">KUTeg_021732</name>
</gene>
<dbReference type="PANTHER" id="PTHR46751:SF1">
    <property type="entry name" value="WAP FOUR-DISULFIDE CORE DOMAIN PROTEIN 6A"/>
    <property type="match status" value="1"/>
</dbReference>
<comment type="caution">
    <text evidence="2">Lacks conserved residue(s) required for the propagation of feature annotation.</text>
</comment>
<dbReference type="InterPro" id="IPR036880">
    <property type="entry name" value="Kunitz_BPTI_sf"/>
</dbReference>
<feature type="transmembrane region" description="Helical" evidence="3">
    <location>
        <begin position="6"/>
        <end position="26"/>
    </location>
</feature>
<dbReference type="PROSITE" id="PS00484">
    <property type="entry name" value="THYROGLOBULIN_1_1"/>
    <property type="match status" value="1"/>
</dbReference>
<dbReference type="SUPFAM" id="SSF57362">
    <property type="entry name" value="BPTI-like"/>
    <property type="match status" value="1"/>
</dbReference>
<dbReference type="SMART" id="SM00211">
    <property type="entry name" value="TY"/>
    <property type="match status" value="2"/>
</dbReference>
<dbReference type="InterPro" id="IPR020901">
    <property type="entry name" value="Prtase_inh_Kunz-CS"/>
</dbReference>
<evidence type="ECO:0000256" key="2">
    <source>
        <dbReference type="PROSITE-ProRule" id="PRU00500"/>
    </source>
</evidence>
<dbReference type="InterPro" id="IPR036857">
    <property type="entry name" value="Thyroglobulin_1_sf"/>
</dbReference>
<sequence length="672" mass="76093">MENKILPYILVMASCPTIVILNLKVCATGDDKYMIHIIWQILTVQTFVLYLVTEEHIKGDNAILSVQIFVIYLVTYKGRYLQYRYLFFSAWLRIKGDTYSTDTYSTDICYLPSYILTVQIFILTVQIFILTVQIFILTVQIFVIYLILTVQIFILTVQIFVIYLVTYKGREVMQCDLFTYLILDTYSTDICYLPNTYSTDICYLPSYRGPCKANITRYYFNNSTKTCEKFMFGGCHSNGNNFVTEKDCNTVCVERKIGNIEDVFIPQCTKDGSFAYKQCHGAVCFCVNDNGNYQPGTIQVGHTDCQTNTSVPVCDNGKKPVVCTSACVGNKCPANRDAICFTDPCNDCKTTFKDWFNKDVTCEEGSVCDGNGVTMCVNSCNGQMCRRNPDAICQIDPCTCQISYIDPVTGLTEDCQAIDKRPKSLCEVRRANEMKKRLLKDKISSGVLQCDHTTGKFVKQQCNTTHCWCVDGTGLKTSDERIVKQLGTDIGCVDNDTLSAVVNMKFSGYNFLYYYDLVYNGNPDAFIWGIYRKLLEVTVNLFMLMPLDECLPVYVMSSDDCLPVYVDVFRLRQEVRKGEFQFVYDNKTIVADPTDVYVSFTFAAPYVNTEDSGTRNPPPTDPSQAITTTIIVVVVVVIAVIIIIVVVVIIKRRGIVTKIITKDYELNKTESI</sequence>
<keyword evidence="3" id="KW-0472">Membrane</keyword>
<dbReference type="PROSITE" id="PS50279">
    <property type="entry name" value="BPTI_KUNITZ_2"/>
    <property type="match status" value="1"/>
</dbReference>
<reference evidence="6 7" key="1">
    <citation type="submission" date="2022-12" db="EMBL/GenBank/DDBJ databases">
        <title>Chromosome-level genome of Tegillarca granosa.</title>
        <authorList>
            <person name="Kim J."/>
        </authorList>
    </citation>
    <scope>NUCLEOTIDE SEQUENCE [LARGE SCALE GENOMIC DNA]</scope>
    <source>
        <strain evidence="6">Teg-2019</strain>
        <tissue evidence="6">Adductor muscle</tissue>
    </source>
</reference>
<feature type="domain" description="Thyroglobulin type-1" evidence="5">
    <location>
        <begin position="423"/>
        <end position="492"/>
    </location>
</feature>
<dbReference type="PROSITE" id="PS51162">
    <property type="entry name" value="THYROGLOBULIN_1_2"/>
    <property type="match status" value="2"/>
</dbReference>
<keyword evidence="3" id="KW-1133">Transmembrane helix</keyword>
<feature type="transmembrane region" description="Helical" evidence="3">
    <location>
        <begin position="59"/>
        <end position="76"/>
    </location>
</feature>
<evidence type="ECO:0000259" key="4">
    <source>
        <dbReference type="PROSITE" id="PS50279"/>
    </source>
</evidence>
<dbReference type="PRINTS" id="PR00759">
    <property type="entry name" value="BASICPTASE"/>
</dbReference>
<feature type="transmembrane region" description="Helical" evidence="3">
    <location>
        <begin position="33"/>
        <end position="53"/>
    </location>
</feature>
<evidence type="ECO:0000259" key="5">
    <source>
        <dbReference type="PROSITE" id="PS51162"/>
    </source>
</evidence>
<keyword evidence="1" id="KW-1015">Disulfide bond</keyword>
<dbReference type="InterPro" id="IPR002223">
    <property type="entry name" value="Kunitz_BPTI"/>
</dbReference>